<reference evidence="16" key="2">
    <citation type="submission" date="2025-08" db="UniProtKB">
        <authorList>
            <consortium name="Ensembl"/>
        </authorList>
    </citation>
    <scope>IDENTIFICATION</scope>
</reference>
<reference evidence="16" key="1">
    <citation type="submission" date="2023-05" db="EMBL/GenBank/DDBJ databases">
        <title>High-quality long-read genome of Scophthalmus maximus.</title>
        <authorList>
            <person name="Lien S."/>
            <person name="Martinez P."/>
        </authorList>
    </citation>
    <scope>NUCLEOTIDE SEQUENCE [LARGE SCALE GENOMIC DNA]</scope>
</reference>
<evidence type="ECO:0000256" key="6">
    <source>
        <dbReference type="ARBA" id="ARBA00022741"/>
    </source>
</evidence>
<evidence type="ECO:0000256" key="9">
    <source>
        <dbReference type="ARBA" id="ARBA00022927"/>
    </source>
</evidence>
<feature type="signal peptide" evidence="15">
    <location>
        <begin position="1"/>
        <end position="24"/>
    </location>
</feature>
<gene>
    <name evidence="16" type="primary">LOC118288435</name>
</gene>
<protein>
    <recommendedName>
        <fullName evidence="3">small monomeric GTPase</fullName>
        <ecNumber evidence="3">3.6.5.2</ecNumber>
    </recommendedName>
</protein>
<keyword evidence="7" id="KW-0378">Hydrolase</keyword>
<dbReference type="PRINTS" id="PR00449">
    <property type="entry name" value="RASTRNSFRMNG"/>
</dbReference>
<keyword evidence="10" id="KW-0342">GTP-binding</keyword>
<dbReference type="AlphaFoldDB" id="A0A8D3CG58"/>
<evidence type="ECO:0000256" key="11">
    <source>
        <dbReference type="ARBA" id="ARBA00023288"/>
    </source>
</evidence>
<dbReference type="SUPFAM" id="SSF52540">
    <property type="entry name" value="P-loop containing nucleoside triphosphate hydrolases"/>
    <property type="match status" value="1"/>
</dbReference>
<dbReference type="Pfam" id="PF00071">
    <property type="entry name" value="Ras"/>
    <property type="match status" value="1"/>
</dbReference>
<proteinExistence type="inferred from homology"/>
<evidence type="ECO:0000256" key="7">
    <source>
        <dbReference type="ARBA" id="ARBA00022801"/>
    </source>
</evidence>
<keyword evidence="4" id="KW-0813">Transport</keyword>
<evidence type="ECO:0000256" key="14">
    <source>
        <dbReference type="SAM" id="MobiDB-lite"/>
    </source>
</evidence>
<dbReference type="GO" id="GO:0015031">
    <property type="term" value="P:protein transport"/>
    <property type="evidence" value="ECO:0007669"/>
    <property type="project" value="UniProtKB-KW"/>
</dbReference>
<name>A0A8D3CG58_SCOMX</name>
<keyword evidence="6" id="KW-0547">Nucleotide-binding</keyword>
<comment type="cofactor">
    <cofactor evidence="1">
        <name>Mg(2+)</name>
        <dbReference type="ChEBI" id="CHEBI:18420"/>
    </cofactor>
</comment>
<dbReference type="SMART" id="SM00175">
    <property type="entry name" value="RAB"/>
    <property type="match status" value="1"/>
</dbReference>
<evidence type="ECO:0000313" key="16">
    <source>
        <dbReference type="Ensembl" id="ENSSMAP00000046266.1"/>
    </source>
</evidence>
<dbReference type="SMART" id="SM00174">
    <property type="entry name" value="RHO"/>
    <property type="match status" value="1"/>
</dbReference>
<comment type="similarity">
    <text evidence="2">Belongs to the small GTPase superfamily. Rab family.</text>
</comment>
<evidence type="ECO:0000313" key="17">
    <source>
        <dbReference type="Proteomes" id="UP000694558"/>
    </source>
</evidence>
<evidence type="ECO:0000256" key="13">
    <source>
        <dbReference type="ARBA" id="ARBA00047660"/>
    </source>
</evidence>
<organism evidence="16 17">
    <name type="scientific">Scophthalmus maximus</name>
    <name type="common">Turbot</name>
    <name type="synonym">Psetta maxima</name>
    <dbReference type="NCBI Taxonomy" id="52904"/>
    <lineage>
        <taxon>Eukaryota</taxon>
        <taxon>Metazoa</taxon>
        <taxon>Chordata</taxon>
        <taxon>Craniata</taxon>
        <taxon>Vertebrata</taxon>
        <taxon>Euteleostomi</taxon>
        <taxon>Actinopterygii</taxon>
        <taxon>Neopterygii</taxon>
        <taxon>Teleostei</taxon>
        <taxon>Neoteleostei</taxon>
        <taxon>Acanthomorphata</taxon>
        <taxon>Carangaria</taxon>
        <taxon>Pleuronectiformes</taxon>
        <taxon>Pleuronectoidei</taxon>
        <taxon>Scophthalmidae</taxon>
        <taxon>Scophthalmus</taxon>
    </lineage>
</organism>
<feature type="compositionally biased region" description="Gly residues" evidence="14">
    <location>
        <begin position="147"/>
        <end position="162"/>
    </location>
</feature>
<dbReference type="SMART" id="SM00177">
    <property type="entry name" value="ARF"/>
    <property type="match status" value="1"/>
</dbReference>
<evidence type="ECO:0000256" key="4">
    <source>
        <dbReference type="ARBA" id="ARBA00022448"/>
    </source>
</evidence>
<keyword evidence="12" id="KW-0636">Prenylation</keyword>
<feature type="chain" id="PRO_5034006304" description="small monomeric GTPase" evidence="15">
    <location>
        <begin position="25"/>
        <end position="388"/>
    </location>
</feature>
<dbReference type="GeneTree" id="ENSGT00940000158558"/>
<dbReference type="NCBIfam" id="TIGR00231">
    <property type="entry name" value="small_GTP"/>
    <property type="match status" value="1"/>
</dbReference>
<keyword evidence="5" id="KW-0479">Metal-binding</keyword>
<comment type="catalytic activity">
    <reaction evidence="13">
        <text>GTP + H2O = GDP + phosphate + H(+)</text>
        <dbReference type="Rhea" id="RHEA:19669"/>
        <dbReference type="ChEBI" id="CHEBI:15377"/>
        <dbReference type="ChEBI" id="CHEBI:15378"/>
        <dbReference type="ChEBI" id="CHEBI:37565"/>
        <dbReference type="ChEBI" id="CHEBI:43474"/>
        <dbReference type="ChEBI" id="CHEBI:58189"/>
        <dbReference type="EC" id="3.6.5.2"/>
    </reaction>
    <physiologicalReaction direction="left-to-right" evidence="13">
        <dbReference type="Rhea" id="RHEA:19670"/>
    </physiologicalReaction>
</comment>
<dbReference type="GO" id="GO:0005525">
    <property type="term" value="F:GTP binding"/>
    <property type="evidence" value="ECO:0007669"/>
    <property type="project" value="UniProtKB-KW"/>
</dbReference>
<evidence type="ECO:0000256" key="3">
    <source>
        <dbReference type="ARBA" id="ARBA00011984"/>
    </source>
</evidence>
<evidence type="ECO:0000256" key="12">
    <source>
        <dbReference type="ARBA" id="ARBA00023289"/>
    </source>
</evidence>
<feature type="region of interest" description="Disordered" evidence="14">
    <location>
        <begin position="137"/>
        <end position="185"/>
    </location>
</feature>
<evidence type="ECO:0000256" key="1">
    <source>
        <dbReference type="ARBA" id="ARBA00001946"/>
    </source>
</evidence>
<dbReference type="PROSITE" id="PS51421">
    <property type="entry name" value="RAS"/>
    <property type="match status" value="1"/>
</dbReference>
<dbReference type="InterPro" id="IPR001806">
    <property type="entry name" value="Small_GTPase"/>
</dbReference>
<dbReference type="FunFam" id="3.40.50.300:FF:000459">
    <property type="entry name" value="ras-related protein Rab-37 isoform X1"/>
    <property type="match status" value="1"/>
</dbReference>
<evidence type="ECO:0000256" key="8">
    <source>
        <dbReference type="ARBA" id="ARBA00022842"/>
    </source>
</evidence>
<dbReference type="InterPro" id="IPR027417">
    <property type="entry name" value="P-loop_NTPase"/>
</dbReference>
<sequence length="388" mass="41980">MNVIFVNLLLFVVCCCCFFLGGGGSVQSAKCKVHCPPRADRVARGVRFCASSRPTAAPRTASCREEQEAAPPQRKPERVWRLGIIALALGAEGGVKERVVRAQQGNRGSCQFHSVAAQTFFQSRLVQKMSRKKAAKGKAATGCSSSSGGGGPSAGSPAGRGAGKTARSSPGIVQMNGVVHPSRPSVSSSSEFYDLAFKVMLVGDSGVGKTCLLVRFKDGAFLAGSFISTVGIDFRNKVLSIDGVKVKLQIWDTAGQERFRSVTHAYYRDAHALLLLYDVTNKSSFDNIQAWLTEIHEYAQQDVVLMLLGNKADATHDRVVKREDGERLAKEFGVPFMETSARSGLNVELAFTAVAKELKHRSTKDPSEKFKLQEYVTKEMKGTGCCRS</sequence>
<keyword evidence="11" id="KW-0449">Lipoprotein</keyword>
<dbReference type="Ensembl" id="ENSSMAT00000038606.1">
    <property type="protein sequence ID" value="ENSSMAP00000046266.1"/>
    <property type="gene ID" value="ENSSMAG00000017025.2"/>
</dbReference>
<dbReference type="SMART" id="SM00173">
    <property type="entry name" value="RAS"/>
    <property type="match status" value="1"/>
</dbReference>
<dbReference type="EC" id="3.6.5.2" evidence="3"/>
<dbReference type="Gene3D" id="3.40.50.300">
    <property type="entry name" value="P-loop containing nucleotide triphosphate hydrolases"/>
    <property type="match status" value="1"/>
</dbReference>
<dbReference type="PROSITE" id="PS51419">
    <property type="entry name" value="RAB"/>
    <property type="match status" value="1"/>
</dbReference>
<dbReference type="SMART" id="SM00176">
    <property type="entry name" value="RAN"/>
    <property type="match status" value="1"/>
</dbReference>
<dbReference type="Proteomes" id="UP000694558">
    <property type="component" value="Chromosome 19"/>
</dbReference>
<evidence type="ECO:0000256" key="10">
    <source>
        <dbReference type="ARBA" id="ARBA00023134"/>
    </source>
</evidence>
<feature type="compositionally biased region" description="Low complexity" evidence="14">
    <location>
        <begin position="137"/>
        <end position="146"/>
    </location>
</feature>
<keyword evidence="15" id="KW-0732">Signal</keyword>
<evidence type="ECO:0000256" key="15">
    <source>
        <dbReference type="SAM" id="SignalP"/>
    </source>
</evidence>
<keyword evidence="9" id="KW-0653">Protein transport</keyword>
<dbReference type="CDD" id="cd04112">
    <property type="entry name" value="Rab26"/>
    <property type="match status" value="1"/>
</dbReference>
<dbReference type="PROSITE" id="PS51420">
    <property type="entry name" value="RHO"/>
    <property type="match status" value="1"/>
</dbReference>
<dbReference type="GO" id="GO:0046872">
    <property type="term" value="F:metal ion binding"/>
    <property type="evidence" value="ECO:0007669"/>
    <property type="project" value="UniProtKB-KW"/>
</dbReference>
<accession>A0A8D3CG58</accession>
<keyword evidence="8" id="KW-0460">Magnesium</keyword>
<dbReference type="PANTHER" id="PTHR47978">
    <property type="match status" value="1"/>
</dbReference>
<dbReference type="InterPro" id="IPR005225">
    <property type="entry name" value="Small_GTP-bd"/>
</dbReference>
<evidence type="ECO:0000256" key="5">
    <source>
        <dbReference type="ARBA" id="ARBA00022723"/>
    </source>
</evidence>
<evidence type="ECO:0000256" key="2">
    <source>
        <dbReference type="ARBA" id="ARBA00006270"/>
    </source>
</evidence>
<dbReference type="GO" id="GO:0003925">
    <property type="term" value="F:G protein activity"/>
    <property type="evidence" value="ECO:0007669"/>
    <property type="project" value="UniProtKB-EC"/>
</dbReference>